<reference evidence="3" key="1">
    <citation type="submission" date="2022-09" db="EMBL/GenBank/DDBJ databases">
        <authorList>
            <person name="Duchaud E."/>
        </authorList>
    </citation>
    <scope>NUCLEOTIDE SEQUENCE</scope>
    <source>
        <strain evidence="3">TRV642</strain>
    </source>
</reference>
<name>A0A9W4TJ55_9FLAO</name>
<comment type="similarity">
    <text evidence="1">To bacterial alkanal monooxygenase alpha and beta chains.</text>
</comment>
<dbReference type="InterPro" id="IPR036661">
    <property type="entry name" value="Luciferase-like_sf"/>
</dbReference>
<evidence type="ECO:0000256" key="1">
    <source>
        <dbReference type="ARBA" id="ARBA00007789"/>
    </source>
</evidence>
<dbReference type="NCBIfam" id="TIGR03558">
    <property type="entry name" value="oxido_grp_1"/>
    <property type="match status" value="1"/>
</dbReference>
<dbReference type="InterPro" id="IPR011251">
    <property type="entry name" value="Luciferase-like_dom"/>
</dbReference>
<organism evidence="3 4">
    <name type="scientific">Flavobacterium collinsii</name>
    <dbReference type="NCBI Taxonomy" id="1114861"/>
    <lineage>
        <taxon>Bacteria</taxon>
        <taxon>Pseudomonadati</taxon>
        <taxon>Bacteroidota</taxon>
        <taxon>Flavobacteriia</taxon>
        <taxon>Flavobacteriales</taxon>
        <taxon>Flavobacteriaceae</taxon>
        <taxon>Flavobacterium</taxon>
    </lineage>
</organism>
<dbReference type="PANTHER" id="PTHR30137:SF19">
    <property type="entry name" value="LUCIFERASE-LIKE MONOOXYGENASE"/>
    <property type="match status" value="1"/>
</dbReference>
<dbReference type="EMBL" id="OX336425">
    <property type="protein sequence ID" value="CAI2766928.1"/>
    <property type="molecule type" value="Genomic_DNA"/>
</dbReference>
<dbReference type="GO" id="GO:0005829">
    <property type="term" value="C:cytosol"/>
    <property type="evidence" value="ECO:0007669"/>
    <property type="project" value="TreeGrafter"/>
</dbReference>
<dbReference type="InterPro" id="IPR019949">
    <property type="entry name" value="CmoO-like"/>
</dbReference>
<dbReference type="Proteomes" id="UP001152749">
    <property type="component" value="Chromosome"/>
</dbReference>
<protein>
    <submittedName>
        <fullName evidence="3">Bac_luciferase domain-containing protein</fullName>
    </submittedName>
</protein>
<evidence type="ECO:0000259" key="2">
    <source>
        <dbReference type="Pfam" id="PF00296"/>
    </source>
</evidence>
<dbReference type="SUPFAM" id="SSF51679">
    <property type="entry name" value="Bacterial luciferase-like"/>
    <property type="match status" value="1"/>
</dbReference>
<dbReference type="Pfam" id="PF00296">
    <property type="entry name" value="Bac_luciferase"/>
    <property type="match status" value="1"/>
</dbReference>
<proteinExistence type="predicted"/>
<evidence type="ECO:0000313" key="4">
    <source>
        <dbReference type="Proteomes" id="UP001152749"/>
    </source>
</evidence>
<dbReference type="KEGG" id="fcs:TRV642_2000"/>
<gene>
    <name evidence="3" type="ORF">TRV642_2000</name>
</gene>
<dbReference type="RefSeq" id="WP_263362873.1">
    <property type="nucleotide sequence ID" value="NZ_OX336425.1"/>
</dbReference>
<dbReference type="Gene3D" id="3.20.20.30">
    <property type="entry name" value="Luciferase-like domain"/>
    <property type="match status" value="1"/>
</dbReference>
<dbReference type="AlphaFoldDB" id="A0A9W4TJ55"/>
<dbReference type="GO" id="GO:0016705">
    <property type="term" value="F:oxidoreductase activity, acting on paired donors, with incorporation or reduction of molecular oxygen"/>
    <property type="evidence" value="ECO:0007669"/>
    <property type="project" value="InterPro"/>
</dbReference>
<feature type="domain" description="Luciferase-like" evidence="2">
    <location>
        <begin position="17"/>
        <end position="302"/>
    </location>
</feature>
<evidence type="ECO:0000313" key="3">
    <source>
        <dbReference type="EMBL" id="CAI2766928.1"/>
    </source>
</evidence>
<dbReference type="InterPro" id="IPR050766">
    <property type="entry name" value="Bact_Lucif_Oxidored"/>
</dbReference>
<sequence length="334" mass="36887">MIHLSILDYSPIDEKSNSREALIATTKLAQLADKLGFKRFWVSEHHGMQTLAGSNPEMLMMHLAANTQNIRIGSGGVMLQHYSAYKVAEGVKLLEALYPGRIDLGIGRAPGGNKITHSALNIGKSRISSYEQQVKDLKAYLSGQEEITASFPGLIPTPIVDTVPQLWSLGAGGNGGLLAGREGMSYIFAHFINPGGTGLQATEDYFSNFSPSVITPKPQNMVAVFAAVAETEEAAERLAKGFDHWMLMIESGRETPYYMTFENIQEYPYTAEEKEIIRNNRRRIIVGSPDSAKQQIEQLAAAYQTDEVMILPQIFGEENRMKAIELLAEVFQLD</sequence>
<dbReference type="PANTHER" id="PTHR30137">
    <property type="entry name" value="LUCIFERASE-LIKE MONOOXYGENASE"/>
    <property type="match status" value="1"/>
</dbReference>
<accession>A0A9W4TJ55</accession>